<dbReference type="AlphaFoldDB" id="A0A9R0IBL1"/>
<keyword evidence="4" id="KW-1185">Reference proteome</keyword>
<reference evidence="5" key="2">
    <citation type="submission" date="2025-08" db="UniProtKB">
        <authorList>
            <consortium name="RefSeq"/>
        </authorList>
    </citation>
    <scope>IDENTIFICATION</scope>
    <source>
        <tissue evidence="5">Leaf</tissue>
    </source>
</reference>
<dbReference type="SUPFAM" id="SSF52540">
    <property type="entry name" value="P-loop containing nucleoside triphosphate hydrolases"/>
    <property type="match status" value="1"/>
</dbReference>
<dbReference type="Gene3D" id="3.40.50.300">
    <property type="entry name" value="P-loop containing nucleotide triphosphate hydrolases"/>
    <property type="match status" value="1"/>
</dbReference>
<dbReference type="GeneID" id="110785556"/>
<keyword evidence="2" id="KW-0067">ATP-binding</keyword>
<dbReference type="GO" id="GO:0005524">
    <property type="term" value="F:ATP binding"/>
    <property type="evidence" value="ECO:0007669"/>
    <property type="project" value="UniProtKB-KW"/>
</dbReference>
<dbReference type="GO" id="GO:0006952">
    <property type="term" value="P:defense response"/>
    <property type="evidence" value="ECO:0007669"/>
    <property type="project" value="UniProtKB-KW"/>
</dbReference>
<feature type="domain" description="NB-ARC" evidence="3">
    <location>
        <begin position="158"/>
        <end position="319"/>
    </location>
</feature>
<dbReference type="PANTHER" id="PTHR33463:SF187">
    <property type="entry name" value="AND NB-ARC DOMAIN DISEASE RESISTANCE PROTEIN, PUTATIVE-RELATED"/>
    <property type="match status" value="1"/>
</dbReference>
<dbReference type="RefSeq" id="XP_021845705.1">
    <property type="nucleotide sequence ID" value="XM_021990013.2"/>
</dbReference>
<dbReference type="InterPro" id="IPR050905">
    <property type="entry name" value="Plant_NBS-LRR"/>
</dbReference>
<evidence type="ECO:0000256" key="2">
    <source>
        <dbReference type="ARBA" id="ARBA00022840"/>
    </source>
</evidence>
<dbReference type="OrthoDB" id="1702460at2759"/>
<dbReference type="GO" id="GO:0043531">
    <property type="term" value="F:ADP binding"/>
    <property type="evidence" value="ECO:0007669"/>
    <property type="project" value="InterPro"/>
</dbReference>
<proteinExistence type="predicted"/>
<accession>A0A9R0IBL1</accession>
<evidence type="ECO:0000259" key="3">
    <source>
        <dbReference type="Pfam" id="PF00931"/>
    </source>
</evidence>
<evidence type="ECO:0000313" key="5">
    <source>
        <dbReference type="RefSeq" id="XP_021845705.1"/>
    </source>
</evidence>
<sequence length="501" mass="57189">MDMIVENIPNVYNSIKAVKEMPDKCFELTGLLQQIDSRERDMVAQLKKEKACNPCKKPKAYVETYFELVRNFKDNANKTLKCYGEGRRNMWNLIRIAVWPQLDNLLEEGKGLLNKANQLMMEGLTHSEVYSRGMRLPVVELIGNTTKGLQVEGLSSIRKKAKIIGIHGNLGAGKTNFMKLLHNDVHGDPEQYKGVFWAGAPQEQLTNIRNLQDCIAEAIQFKFEDENVTRRSGLLAAKFKNMAPGHFVLFLDNVKEPFRMHEVGIPIGGTETEDDFWCTLVFTASSEDICNKMNCSTKIKMDLLPESEARELFLQEAGWNTHCTRSYSLRMEKIATDVAKQCARMPLVITVMARSMTGKEDICEWNNRLNELKGIVEDIHGDEAKILEQLKFSFNGIKDHTVRSCFLDAAKELPEGRQLPKQSLIQHWVQNGRISRKRTRGAILTSSVINDRGHTIIKELQRVYLLEVVELDGTVYVSMNKWIRKMAEKITPEEEGPYCEL</sequence>
<evidence type="ECO:0000256" key="1">
    <source>
        <dbReference type="ARBA" id="ARBA00022821"/>
    </source>
</evidence>
<dbReference type="InterPro" id="IPR027417">
    <property type="entry name" value="P-loop_NTPase"/>
</dbReference>
<dbReference type="PRINTS" id="PR00364">
    <property type="entry name" value="DISEASERSIST"/>
</dbReference>
<gene>
    <name evidence="5" type="primary">LOC110785556</name>
</gene>
<dbReference type="PANTHER" id="PTHR33463">
    <property type="entry name" value="NB-ARC DOMAIN-CONTAINING PROTEIN-RELATED"/>
    <property type="match status" value="1"/>
</dbReference>
<dbReference type="Gene3D" id="1.10.8.430">
    <property type="entry name" value="Helical domain of apoptotic protease-activating factors"/>
    <property type="match status" value="1"/>
</dbReference>
<name>A0A9R0IBL1_SPIOL</name>
<organism evidence="4 5">
    <name type="scientific">Spinacia oleracea</name>
    <name type="common">Spinach</name>
    <dbReference type="NCBI Taxonomy" id="3562"/>
    <lineage>
        <taxon>Eukaryota</taxon>
        <taxon>Viridiplantae</taxon>
        <taxon>Streptophyta</taxon>
        <taxon>Embryophyta</taxon>
        <taxon>Tracheophyta</taxon>
        <taxon>Spermatophyta</taxon>
        <taxon>Magnoliopsida</taxon>
        <taxon>eudicotyledons</taxon>
        <taxon>Gunneridae</taxon>
        <taxon>Pentapetalae</taxon>
        <taxon>Caryophyllales</taxon>
        <taxon>Chenopodiaceae</taxon>
        <taxon>Chenopodioideae</taxon>
        <taxon>Anserineae</taxon>
        <taxon>Spinacia</taxon>
    </lineage>
</organism>
<dbReference type="KEGG" id="soe:110785556"/>
<keyword evidence="1" id="KW-0611">Plant defense</keyword>
<keyword evidence="2" id="KW-0547">Nucleotide-binding</keyword>
<dbReference type="InterPro" id="IPR042197">
    <property type="entry name" value="Apaf_helical"/>
</dbReference>
<dbReference type="Pfam" id="PF00931">
    <property type="entry name" value="NB-ARC"/>
    <property type="match status" value="1"/>
</dbReference>
<dbReference type="Proteomes" id="UP000813463">
    <property type="component" value="Chromosome 1"/>
</dbReference>
<protein>
    <submittedName>
        <fullName evidence="5">Disease resistance protein At1g63350</fullName>
    </submittedName>
</protein>
<dbReference type="InterPro" id="IPR002182">
    <property type="entry name" value="NB-ARC"/>
</dbReference>
<reference evidence="4" key="1">
    <citation type="journal article" date="2021" name="Nat. Commun.">
        <title>Genomic analyses provide insights into spinach domestication and the genetic basis of agronomic traits.</title>
        <authorList>
            <person name="Cai X."/>
            <person name="Sun X."/>
            <person name="Xu C."/>
            <person name="Sun H."/>
            <person name="Wang X."/>
            <person name="Ge C."/>
            <person name="Zhang Z."/>
            <person name="Wang Q."/>
            <person name="Fei Z."/>
            <person name="Jiao C."/>
            <person name="Wang Q."/>
        </authorList>
    </citation>
    <scope>NUCLEOTIDE SEQUENCE [LARGE SCALE GENOMIC DNA]</scope>
    <source>
        <strain evidence="4">cv. Varoflay</strain>
    </source>
</reference>
<evidence type="ECO:0000313" key="4">
    <source>
        <dbReference type="Proteomes" id="UP000813463"/>
    </source>
</evidence>